<evidence type="ECO:0000313" key="2">
    <source>
        <dbReference type="EMBL" id="PKI58876.1"/>
    </source>
</evidence>
<keyword evidence="1" id="KW-0812">Transmembrane</keyword>
<comment type="caution">
    <text evidence="2">The sequence shown here is derived from an EMBL/GenBank/DDBJ whole genome shotgun (WGS) entry which is preliminary data.</text>
</comment>
<keyword evidence="1" id="KW-1133">Transmembrane helix</keyword>
<dbReference type="EMBL" id="PGOL01001336">
    <property type="protein sequence ID" value="PKI58876.1"/>
    <property type="molecule type" value="Genomic_DNA"/>
</dbReference>
<organism evidence="2 3">
    <name type="scientific">Punica granatum</name>
    <name type="common">Pomegranate</name>
    <dbReference type="NCBI Taxonomy" id="22663"/>
    <lineage>
        <taxon>Eukaryota</taxon>
        <taxon>Viridiplantae</taxon>
        <taxon>Streptophyta</taxon>
        <taxon>Embryophyta</taxon>
        <taxon>Tracheophyta</taxon>
        <taxon>Spermatophyta</taxon>
        <taxon>Magnoliopsida</taxon>
        <taxon>eudicotyledons</taxon>
        <taxon>Gunneridae</taxon>
        <taxon>Pentapetalae</taxon>
        <taxon>rosids</taxon>
        <taxon>malvids</taxon>
        <taxon>Myrtales</taxon>
        <taxon>Lythraceae</taxon>
        <taxon>Punica</taxon>
    </lineage>
</organism>
<keyword evidence="1" id="KW-0472">Membrane</keyword>
<evidence type="ECO:0000313" key="3">
    <source>
        <dbReference type="Proteomes" id="UP000233551"/>
    </source>
</evidence>
<name>A0A2I0JTT8_PUNGR</name>
<protein>
    <submittedName>
        <fullName evidence="2">Uncharacterized protein</fullName>
    </submittedName>
</protein>
<proteinExistence type="predicted"/>
<dbReference type="AlphaFoldDB" id="A0A2I0JTT8"/>
<dbReference type="Proteomes" id="UP000233551">
    <property type="component" value="Unassembled WGS sequence"/>
</dbReference>
<reference evidence="2 3" key="1">
    <citation type="submission" date="2017-11" db="EMBL/GenBank/DDBJ databases">
        <title>De-novo sequencing of pomegranate (Punica granatum L.) genome.</title>
        <authorList>
            <person name="Akparov Z."/>
            <person name="Amiraslanov A."/>
            <person name="Hajiyeva S."/>
            <person name="Abbasov M."/>
            <person name="Kaur K."/>
            <person name="Hamwieh A."/>
            <person name="Solovyev V."/>
            <person name="Salamov A."/>
            <person name="Braich B."/>
            <person name="Kosarev P."/>
            <person name="Mahmoud A."/>
            <person name="Hajiyev E."/>
            <person name="Babayeva S."/>
            <person name="Izzatullayeva V."/>
            <person name="Mammadov A."/>
            <person name="Mammadov A."/>
            <person name="Sharifova S."/>
            <person name="Ojaghi J."/>
            <person name="Eynullazada K."/>
            <person name="Bayramov B."/>
            <person name="Abdulazimova A."/>
            <person name="Shahmuradov I."/>
        </authorList>
    </citation>
    <scope>NUCLEOTIDE SEQUENCE [LARGE SCALE GENOMIC DNA]</scope>
    <source>
        <strain evidence="3">cv. AG2017</strain>
        <tissue evidence="2">Leaf</tissue>
    </source>
</reference>
<feature type="transmembrane region" description="Helical" evidence="1">
    <location>
        <begin position="21"/>
        <end position="39"/>
    </location>
</feature>
<evidence type="ECO:0000256" key="1">
    <source>
        <dbReference type="SAM" id="Phobius"/>
    </source>
</evidence>
<accession>A0A2I0JTT8</accession>
<feature type="non-terminal residue" evidence="2">
    <location>
        <position position="114"/>
    </location>
</feature>
<sequence length="114" mass="12586">MYLLVKCKRSKSKPVPEAETRVLGLYVLGLVIALVPGLVPPHYLGGLARVSVIGPVRLHVGRNEVPVASRSSSRPITTSQRWTDPSLVICSVEFEPSLKFVPKYRPWIQLGLGR</sequence>
<gene>
    <name evidence="2" type="ORF">CRG98_020715</name>
</gene>
<keyword evidence="3" id="KW-1185">Reference proteome</keyword>